<dbReference type="OrthoDB" id="9789181at2"/>
<keyword evidence="5" id="KW-1185">Reference proteome</keyword>
<dbReference type="InterPro" id="IPR050595">
    <property type="entry name" value="Bact_response_regulator"/>
</dbReference>
<feature type="domain" description="Response regulatory" evidence="3">
    <location>
        <begin position="3"/>
        <end position="118"/>
    </location>
</feature>
<gene>
    <name evidence="4" type="ORF">BC751_3698</name>
</gene>
<dbReference type="Pfam" id="PF00072">
    <property type="entry name" value="Response_reg"/>
    <property type="match status" value="1"/>
</dbReference>
<dbReference type="PROSITE" id="PS50110">
    <property type="entry name" value="RESPONSE_REGULATORY"/>
    <property type="match status" value="1"/>
</dbReference>
<comment type="caution">
    <text evidence="4">The sequence shown here is derived from an EMBL/GenBank/DDBJ whole genome shotgun (WGS) entry which is preliminary data.</text>
</comment>
<keyword evidence="1 2" id="KW-0597">Phosphoprotein</keyword>
<evidence type="ECO:0000256" key="2">
    <source>
        <dbReference type="PROSITE-ProRule" id="PRU00169"/>
    </source>
</evidence>
<evidence type="ECO:0000313" key="5">
    <source>
        <dbReference type="Proteomes" id="UP000292209"/>
    </source>
</evidence>
<name>A0A4Q7PCJ3_9BACT</name>
<dbReference type="SUPFAM" id="SSF52172">
    <property type="entry name" value="CheY-like"/>
    <property type="match status" value="1"/>
</dbReference>
<dbReference type="RefSeq" id="WP_130276835.1">
    <property type="nucleotide sequence ID" value="NZ_SGXG01000001.1"/>
</dbReference>
<protein>
    <submittedName>
        <fullName evidence="4">Response regulator receiver domain-containing protein</fullName>
    </submittedName>
</protein>
<dbReference type="EMBL" id="SGXG01000001">
    <property type="protein sequence ID" value="RZS98066.1"/>
    <property type="molecule type" value="Genomic_DNA"/>
</dbReference>
<dbReference type="GO" id="GO:0000160">
    <property type="term" value="P:phosphorelay signal transduction system"/>
    <property type="evidence" value="ECO:0007669"/>
    <property type="project" value="InterPro"/>
</dbReference>
<dbReference type="AlphaFoldDB" id="A0A4Q7PCJ3"/>
<evidence type="ECO:0000259" key="3">
    <source>
        <dbReference type="PROSITE" id="PS50110"/>
    </source>
</evidence>
<dbReference type="PANTHER" id="PTHR44591:SF3">
    <property type="entry name" value="RESPONSE REGULATORY DOMAIN-CONTAINING PROTEIN"/>
    <property type="match status" value="1"/>
</dbReference>
<reference evidence="4 5" key="1">
    <citation type="submission" date="2019-02" db="EMBL/GenBank/DDBJ databases">
        <title>Genomic Encyclopedia of Archaeal and Bacterial Type Strains, Phase II (KMG-II): from individual species to whole genera.</title>
        <authorList>
            <person name="Goeker M."/>
        </authorList>
    </citation>
    <scope>NUCLEOTIDE SEQUENCE [LARGE SCALE GENOMIC DNA]</scope>
    <source>
        <strain evidence="4 5">DSM 21411</strain>
    </source>
</reference>
<organism evidence="4 5">
    <name type="scientific">Cecembia calidifontis</name>
    <dbReference type="NCBI Taxonomy" id="1187080"/>
    <lineage>
        <taxon>Bacteria</taxon>
        <taxon>Pseudomonadati</taxon>
        <taxon>Bacteroidota</taxon>
        <taxon>Cytophagia</taxon>
        <taxon>Cytophagales</taxon>
        <taxon>Cyclobacteriaceae</taxon>
        <taxon>Cecembia</taxon>
    </lineage>
</organism>
<dbReference type="Gene3D" id="3.40.50.2300">
    <property type="match status" value="1"/>
</dbReference>
<dbReference type="PANTHER" id="PTHR44591">
    <property type="entry name" value="STRESS RESPONSE REGULATOR PROTEIN 1"/>
    <property type="match status" value="1"/>
</dbReference>
<dbReference type="Proteomes" id="UP000292209">
    <property type="component" value="Unassembled WGS sequence"/>
</dbReference>
<dbReference type="InterPro" id="IPR011006">
    <property type="entry name" value="CheY-like_superfamily"/>
</dbReference>
<dbReference type="SMART" id="SM00448">
    <property type="entry name" value="REC"/>
    <property type="match status" value="1"/>
</dbReference>
<evidence type="ECO:0000256" key="1">
    <source>
        <dbReference type="ARBA" id="ARBA00022553"/>
    </source>
</evidence>
<dbReference type="CDD" id="cd17574">
    <property type="entry name" value="REC_OmpR"/>
    <property type="match status" value="1"/>
</dbReference>
<accession>A0A4Q7PCJ3</accession>
<dbReference type="InterPro" id="IPR001789">
    <property type="entry name" value="Sig_transdc_resp-reg_receiver"/>
</dbReference>
<evidence type="ECO:0000313" key="4">
    <source>
        <dbReference type="EMBL" id="RZS98066.1"/>
    </source>
</evidence>
<feature type="modified residue" description="4-aspartylphosphate" evidence="2">
    <location>
        <position position="52"/>
    </location>
</feature>
<sequence>MKKILFADDDELILKMIAFKLRQEGYSVAIAKDGNEAMECFNTEKPDIVLTDIMMPYKSGLEVTQLVKKSEPEIPVVILSSLGENGNTVKEAFDLGVSDFVSKPFNPKELMLRIRRLV</sequence>
<proteinExistence type="predicted"/>